<dbReference type="Gene3D" id="3.30.420.10">
    <property type="entry name" value="Ribonuclease H-like superfamily/Ribonuclease H"/>
    <property type="match status" value="1"/>
</dbReference>
<dbReference type="GO" id="GO:0003887">
    <property type="term" value="F:DNA-directed DNA polymerase activity"/>
    <property type="evidence" value="ECO:0007669"/>
    <property type="project" value="UniProtKB-KW"/>
</dbReference>
<evidence type="ECO:0000256" key="5">
    <source>
        <dbReference type="ARBA" id="ARBA00022932"/>
    </source>
</evidence>
<protein>
    <recommendedName>
        <fullName evidence="2">DNA-directed DNA polymerase</fullName>
        <ecNumber evidence="2">2.7.7.7</ecNumber>
    </recommendedName>
</protein>
<dbReference type="EC" id="2.7.7.7" evidence="2"/>
<dbReference type="SUPFAM" id="SSF56672">
    <property type="entry name" value="DNA/RNA polymerases"/>
    <property type="match status" value="1"/>
</dbReference>
<evidence type="ECO:0000256" key="6">
    <source>
        <dbReference type="ARBA" id="ARBA00023125"/>
    </source>
</evidence>
<dbReference type="GO" id="GO:0009432">
    <property type="term" value="P:SOS response"/>
    <property type="evidence" value="ECO:0007669"/>
    <property type="project" value="TreeGrafter"/>
</dbReference>
<dbReference type="Pfam" id="PF21474">
    <property type="entry name" value="DNApolII_N"/>
    <property type="match status" value="1"/>
</dbReference>
<dbReference type="InterPro" id="IPR036397">
    <property type="entry name" value="RNaseH_sf"/>
</dbReference>
<dbReference type="InterPro" id="IPR017964">
    <property type="entry name" value="DNA-dir_DNA_pol_B_CS"/>
</dbReference>
<accession>A0A3B0WPH7</accession>
<dbReference type="InterPro" id="IPR050240">
    <property type="entry name" value="DNA_pol_type-B"/>
</dbReference>
<dbReference type="PANTHER" id="PTHR10322">
    <property type="entry name" value="DNA POLYMERASE CATALYTIC SUBUNIT"/>
    <property type="match status" value="1"/>
</dbReference>
<sequence length="785" mass="90323">MTKAFLLTRQAYDTHNGIQLELWFSAKNGPIHTLINTQKMVFFVHQSDVNKIQSLSLNSNFEIKSITLKDFQYLPMSAIYCHSLKFFYTLRDQLHLNNIATFETDIRPIDRYLSERFITGPVEIHNPDNAASLFDPPIKTTDYVPNLVLMSLDIETAYDTHELFSIAMICNHKKHVLMIGDNETSNKDIDITFFSNERQLLSAFITQVDTLDPDVFIGWNVINFDFRFLQKKADSLKISLPLGRNHSRIKWRQHHSENNHYFLHIPGRVVLDGIDTLKSATWQFPSFSLENVSNILLNRSKLIQHNDNHDPLYKAKEIKRQFYHDKISLAKYNLEDCQLVLDIFEKTELIHFAIERARLTGLEMDRVGGSVAAFDNLYLPRLHRKGFVAPNIGDYSNGNTAPGGYVMNSKPGLYDSVLVLDYKSLYPSIIRTFKVDPYGRIAAKKQSSDQTIPGYDGAIFSKKEHILPDIIADLWTARDRAKQEKNKALSQAIKIIMNSFYGVLGTPGCRIHDARLTSSITKRSHDIIKQSVTLITQQGYEVIYGDTDSVFVALNKKLSDEQADKIGAQLIDLINCYWEQQLSQELGIQSYLEMEYETHFHRFFMPTVRGSDKGSKKRYAGVIKQSGKDEIIFKGLENVRTDWTLLARNFQLTLYTKIFNHEPYADFIRASVKQLSNGNFDQQLVYRKRLRQTLSHYQKNIPPHARAAINAENLFKTQGNPSRYQHKGWIEYVITLNGPETLECQSSKLDYTHYIDKQLTPIADSILSVLGDSMDNIIKKQINLF</sequence>
<evidence type="ECO:0000256" key="7">
    <source>
        <dbReference type="ARBA" id="ARBA00049244"/>
    </source>
</evidence>
<dbReference type="InterPro" id="IPR043502">
    <property type="entry name" value="DNA/RNA_pol_sf"/>
</dbReference>
<evidence type="ECO:0000256" key="2">
    <source>
        <dbReference type="ARBA" id="ARBA00012417"/>
    </source>
</evidence>
<name>A0A3B0WPH7_9ZZZZ</name>
<dbReference type="InterPro" id="IPR042087">
    <property type="entry name" value="DNA_pol_B_thumb"/>
</dbReference>
<evidence type="ECO:0000259" key="9">
    <source>
        <dbReference type="Pfam" id="PF03104"/>
    </source>
</evidence>
<dbReference type="Gene3D" id="2.40.50.590">
    <property type="match status" value="1"/>
</dbReference>
<dbReference type="InterPro" id="IPR023211">
    <property type="entry name" value="DNA_pol_palm_dom_sf"/>
</dbReference>
<feature type="domain" description="DNA-directed DNA polymerase family B exonuclease" evidence="9">
    <location>
        <begin position="101"/>
        <end position="292"/>
    </location>
</feature>
<dbReference type="PANTHER" id="PTHR10322:SF23">
    <property type="entry name" value="DNA POLYMERASE DELTA CATALYTIC SUBUNIT"/>
    <property type="match status" value="1"/>
</dbReference>
<dbReference type="Gene3D" id="3.90.1600.10">
    <property type="entry name" value="Palm domain of DNA polymerase"/>
    <property type="match status" value="2"/>
</dbReference>
<comment type="similarity">
    <text evidence="1">Belongs to the DNA polymerase type-B family.</text>
</comment>
<dbReference type="NCBIfam" id="NF004421">
    <property type="entry name" value="PRK05762.1-2"/>
    <property type="match status" value="1"/>
</dbReference>
<dbReference type="GO" id="GO:0000166">
    <property type="term" value="F:nucleotide binding"/>
    <property type="evidence" value="ECO:0007669"/>
    <property type="project" value="InterPro"/>
</dbReference>
<dbReference type="AlphaFoldDB" id="A0A3B0WPH7"/>
<dbReference type="FunFam" id="3.90.1600.10:FF:000030">
    <property type="entry name" value="DNA polymerase II"/>
    <property type="match status" value="1"/>
</dbReference>
<dbReference type="InterPro" id="IPR012337">
    <property type="entry name" value="RNaseH-like_sf"/>
</dbReference>
<evidence type="ECO:0000259" key="8">
    <source>
        <dbReference type="Pfam" id="PF00136"/>
    </source>
</evidence>
<comment type="catalytic activity">
    <reaction evidence="7">
        <text>DNA(n) + a 2'-deoxyribonucleoside 5'-triphosphate = DNA(n+1) + diphosphate</text>
        <dbReference type="Rhea" id="RHEA:22508"/>
        <dbReference type="Rhea" id="RHEA-COMP:17339"/>
        <dbReference type="Rhea" id="RHEA-COMP:17340"/>
        <dbReference type="ChEBI" id="CHEBI:33019"/>
        <dbReference type="ChEBI" id="CHEBI:61560"/>
        <dbReference type="ChEBI" id="CHEBI:173112"/>
        <dbReference type="EC" id="2.7.7.7"/>
    </reaction>
</comment>
<dbReference type="InterPro" id="IPR006172">
    <property type="entry name" value="DNA-dir_DNA_pol_B"/>
</dbReference>
<feature type="domain" description="DNA-directed DNA polymerase family B multifunctional" evidence="8">
    <location>
        <begin position="379"/>
        <end position="767"/>
    </location>
</feature>
<dbReference type="GO" id="GO:0045004">
    <property type="term" value="P:DNA replication proofreading"/>
    <property type="evidence" value="ECO:0007669"/>
    <property type="project" value="TreeGrafter"/>
</dbReference>
<evidence type="ECO:0000313" key="10">
    <source>
        <dbReference type="EMBL" id="VAW54520.1"/>
    </source>
</evidence>
<dbReference type="GO" id="GO:0008296">
    <property type="term" value="F:3'-5'-DNA exonuclease activity"/>
    <property type="evidence" value="ECO:0007669"/>
    <property type="project" value="TreeGrafter"/>
</dbReference>
<dbReference type="EMBL" id="UOFF01000060">
    <property type="protein sequence ID" value="VAW54520.1"/>
    <property type="molecule type" value="Genomic_DNA"/>
</dbReference>
<dbReference type="InterPro" id="IPR006133">
    <property type="entry name" value="DNA-dir_DNA_pol_B_exonuc"/>
</dbReference>
<dbReference type="GO" id="GO:0003677">
    <property type="term" value="F:DNA binding"/>
    <property type="evidence" value="ECO:0007669"/>
    <property type="project" value="UniProtKB-KW"/>
</dbReference>
<proteinExistence type="inferred from homology"/>
<evidence type="ECO:0000256" key="3">
    <source>
        <dbReference type="ARBA" id="ARBA00022679"/>
    </source>
</evidence>
<organism evidence="10">
    <name type="scientific">hydrothermal vent metagenome</name>
    <dbReference type="NCBI Taxonomy" id="652676"/>
    <lineage>
        <taxon>unclassified sequences</taxon>
        <taxon>metagenomes</taxon>
        <taxon>ecological metagenomes</taxon>
    </lineage>
</organism>
<dbReference type="PROSITE" id="PS00116">
    <property type="entry name" value="DNA_POLYMERASE_B"/>
    <property type="match status" value="1"/>
</dbReference>
<dbReference type="CDD" id="cd05537">
    <property type="entry name" value="POLBc_Pol_II"/>
    <property type="match status" value="1"/>
</dbReference>
<dbReference type="SMART" id="SM00486">
    <property type="entry name" value="POLBc"/>
    <property type="match status" value="1"/>
</dbReference>
<keyword evidence="3 10" id="KW-0808">Transferase</keyword>
<reference evidence="10" key="1">
    <citation type="submission" date="2018-06" db="EMBL/GenBank/DDBJ databases">
        <authorList>
            <person name="Zhirakovskaya E."/>
        </authorList>
    </citation>
    <scope>NUCLEOTIDE SEQUENCE</scope>
</reference>
<dbReference type="InterPro" id="IPR006134">
    <property type="entry name" value="DNA-dir_DNA_pol_B_multi_dom"/>
</dbReference>
<keyword evidence="6" id="KW-0238">DNA-binding</keyword>
<gene>
    <name evidence="10" type="ORF">MNBD_GAMMA07-2104</name>
</gene>
<keyword evidence="5" id="KW-0239">DNA-directed DNA polymerase</keyword>
<keyword evidence="4 10" id="KW-0548">Nucleotidyltransferase</keyword>
<dbReference type="Gene3D" id="1.10.132.60">
    <property type="entry name" value="DNA polymerase family B, C-terminal domain"/>
    <property type="match status" value="1"/>
</dbReference>
<dbReference type="Pfam" id="PF00136">
    <property type="entry name" value="DNA_pol_B"/>
    <property type="match status" value="1"/>
</dbReference>
<dbReference type="PRINTS" id="PR00106">
    <property type="entry name" value="DNAPOLB"/>
</dbReference>
<dbReference type="CDD" id="cd05784">
    <property type="entry name" value="DNA_polB_II_exo"/>
    <property type="match status" value="1"/>
</dbReference>
<dbReference type="Pfam" id="PF03104">
    <property type="entry name" value="DNA_pol_B_exo1"/>
    <property type="match status" value="1"/>
</dbReference>
<evidence type="ECO:0000256" key="4">
    <source>
        <dbReference type="ARBA" id="ARBA00022695"/>
    </source>
</evidence>
<dbReference type="SUPFAM" id="SSF53098">
    <property type="entry name" value="Ribonuclease H-like"/>
    <property type="match status" value="1"/>
</dbReference>
<evidence type="ECO:0000256" key="1">
    <source>
        <dbReference type="ARBA" id="ARBA00005755"/>
    </source>
</evidence>